<dbReference type="Proteomes" id="UP000001340">
    <property type="component" value="Unassembled WGS sequence"/>
</dbReference>
<evidence type="ECO:0000313" key="2">
    <source>
        <dbReference type="Proteomes" id="UP000001340"/>
    </source>
</evidence>
<comment type="caution">
    <text evidence="1">The sequence shown here is derived from an EMBL/GenBank/DDBJ whole genome shotgun (WGS) entry which is preliminary data.</text>
</comment>
<name>A0A0E2DCA6_LEPIR</name>
<sequence>MIAKLVSKKDDEIKNLIRYLKEKIKIESGIVEKLGMNRDFEK</sequence>
<dbReference type="AlphaFoldDB" id="A0A0E2DCA6"/>
<reference evidence="1 2" key="1">
    <citation type="submission" date="2012-10" db="EMBL/GenBank/DDBJ databases">
        <authorList>
            <person name="Harkins D.M."/>
            <person name="Durkin A.S."/>
            <person name="Brinkac L.M."/>
            <person name="Haft D.H."/>
            <person name="Selengut J.D."/>
            <person name="Sanka R."/>
            <person name="DePew J."/>
            <person name="Purushe J."/>
            <person name="Chanthongthip A."/>
            <person name="Lattana O."/>
            <person name="Phetsouvanh R."/>
            <person name="Newton P.N."/>
            <person name="Vinetz J.M."/>
            <person name="Sutton G.G."/>
            <person name="Nierman W.C."/>
            <person name="Fouts D.E."/>
        </authorList>
    </citation>
    <scope>NUCLEOTIDE SEQUENCE [LARGE SCALE GENOMIC DNA]</scope>
    <source>
        <strain evidence="1 2">UI 12758</strain>
    </source>
</reference>
<organism evidence="1 2">
    <name type="scientific">Leptospira interrogans str. UI 12758</name>
    <dbReference type="NCBI Taxonomy" id="1049938"/>
    <lineage>
        <taxon>Bacteria</taxon>
        <taxon>Pseudomonadati</taxon>
        <taxon>Spirochaetota</taxon>
        <taxon>Spirochaetia</taxon>
        <taxon>Leptospirales</taxon>
        <taxon>Leptospiraceae</taxon>
        <taxon>Leptospira</taxon>
    </lineage>
</organism>
<gene>
    <name evidence="1" type="ORF">LEP1GSC105_1193</name>
</gene>
<dbReference type="EMBL" id="AHNR02000067">
    <property type="protein sequence ID" value="EKR53300.1"/>
    <property type="molecule type" value="Genomic_DNA"/>
</dbReference>
<accession>A0A0E2DCA6</accession>
<protein>
    <submittedName>
        <fullName evidence="1">Uncharacterized protein</fullName>
    </submittedName>
</protein>
<proteinExistence type="predicted"/>
<evidence type="ECO:0000313" key="1">
    <source>
        <dbReference type="EMBL" id="EKR53300.1"/>
    </source>
</evidence>